<proteinExistence type="predicted"/>
<sequence length="535" mass="56661">MGVIILLAALAAGLAPCVSATPHGPPKGPAAAALLYFKNRGENAYNPELLDLVSIPSVSSLPENQADLLRAATWLEQRMQTAGLQNVRIIPTEGPRPVVYGEHLHAPGAPTALIYGHYDVQPAEDTAPLWTSPPFKPELRLDRFWGRGVHDDKGSGVLPPLQAIEALLRTGGRLPLNIKVMLEGEEEVGSPHLDAFLAAHAQLLACDFVLSADGGQISETQPSLSLGLRGALAVQVDLTTAKVDVHSGMAGGAVQNPARALAQLLATMWHPNNSVAIAGWYDNVRPITDADRDDMLAYNFDEERELLGPLGAAEAVGEAGYSSLERLWHRPTLEIVGMGSGFQGEGIKTIVPHRAFAKLAARLVPDQTPDEIEALIRAHVSAHLPPATNVTIRALGFRAHPYTQAKDSMPNRVAAQVLERLMGHPPKYVRSGATIPALAAFQKHLNATTTVYAFGLPDGNLHAPDENLPVSMYRLARKAWVEYLCALGEEAAAEAAAAAQASASGGTEAEESEAAAEAAAGGEGSADQTAERSEL</sequence>
<reference evidence="7 8" key="1">
    <citation type="journal article" date="2018" name="Plant J.">
        <title>Genome sequences of Chlorella sorokiniana UTEX 1602 and Micractinium conductrix SAG 241.80: implications to maltose excretion by a green alga.</title>
        <authorList>
            <person name="Arriola M.B."/>
            <person name="Velmurugan N."/>
            <person name="Zhang Y."/>
            <person name="Plunkett M.H."/>
            <person name="Hondzo H."/>
            <person name="Barney B.M."/>
        </authorList>
    </citation>
    <scope>NUCLEOTIDE SEQUENCE [LARGE SCALE GENOMIC DNA]</scope>
    <source>
        <strain evidence="8">UTEX 1602</strain>
    </source>
</reference>
<dbReference type="PANTHER" id="PTHR43270:SF12">
    <property type="entry name" value="SUCCINYL-DIAMINOPIMELATE DESUCCINYLASE"/>
    <property type="match status" value="1"/>
</dbReference>
<dbReference type="Gene3D" id="3.40.630.10">
    <property type="entry name" value="Zn peptidases"/>
    <property type="match status" value="1"/>
</dbReference>
<feature type="chain" id="PRO_5015162644" evidence="5">
    <location>
        <begin position="21"/>
        <end position="535"/>
    </location>
</feature>
<dbReference type="GO" id="GO:0046872">
    <property type="term" value="F:metal ion binding"/>
    <property type="evidence" value="ECO:0007669"/>
    <property type="project" value="UniProtKB-KW"/>
</dbReference>
<dbReference type="EMBL" id="LHPG02000015">
    <property type="protein sequence ID" value="PRW33919.1"/>
    <property type="molecule type" value="Genomic_DNA"/>
</dbReference>
<name>A0A2P6TI18_CHLSO</name>
<feature type="region of interest" description="Disordered" evidence="4">
    <location>
        <begin position="496"/>
        <end position="535"/>
    </location>
</feature>
<feature type="domain" description="Peptidase M20 dimerisation" evidence="6">
    <location>
        <begin position="228"/>
        <end position="386"/>
    </location>
</feature>
<evidence type="ECO:0000256" key="3">
    <source>
        <dbReference type="ARBA" id="ARBA00022801"/>
    </source>
</evidence>
<keyword evidence="2" id="KW-0479">Metal-binding</keyword>
<dbReference type="NCBIfam" id="NF006053">
    <property type="entry name" value="PRK08201.1"/>
    <property type="match status" value="1"/>
</dbReference>
<dbReference type="GO" id="GO:0006508">
    <property type="term" value="P:proteolysis"/>
    <property type="evidence" value="ECO:0007669"/>
    <property type="project" value="UniProtKB-KW"/>
</dbReference>
<feature type="compositionally biased region" description="Low complexity" evidence="4">
    <location>
        <begin position="496"/>
        <end position="507"/>
    </location>
</feature>
<dbReference type="Gene3D" id="3.30.70.360">
    <property type="match status" value="1"/>
</dbReference>
<comment type="caution">
    <text evidence="7">The sequence shown here is derived from an EMBL/GenBank/DDBJ whole genome shotgun (WGS) entry which is preliminary data.</text>
</comment>
<keyword evidence="8" id="KW-1185">Reference proteome</keyword>
<dbReference type="NCBIfam" id="NF006579">
    <property type="entry name" value="PRK09104.1"/>
    <property type="match status" value="1"/>
</dbReference>
<evidence type="ECO:0000313" key="8">
    <source>
        <dbReference type="Proteomes" id="UP000239899"/>
    </source>
</evidence>
<dbReference type="Pfam" id="PF07687">
    <property type="entry name" value="M20_dimer"/>
    <property type="match status" value="1"/>
</dbReference>
<dbReference type="InterPro" id="IPR002933">
    <property type="entry name" value="Peptidase_M20"/>
</dbReference>
<organism evidence="7 8">
    <name type="scientific">Chlorella sorokiniana</name>
    <name type="common">Freshwater green alga</name>
    <dbReference type="NCBI Taxonomy" id="3076"/>
    <lineage>
        <taxon>Eukaryota</taxon>
        <taxon>Viridiplantae</taxon>
        <taxon>Chlorophyta</taxon>
        <taxon>core chlorophytes</taxon>
        <taxon>Trebouxiophyceae</taxon>
        <taxon>Chlorellales</taxon>
        <taxon>Chlorellaceae</taxon>
        <taxon>Chlorella clade</taxon>
        <taxon>Chlorella</taxon>
    </lineage>
</organism>
<keyword evidence="3" id="KW-0378">Hydrolase</keyword>
<dbReference type="GO" id="GO:0008233">
    <property type="term" value="F:peptidase activity"/>
    <property type="evidence" value="ECO:0007669"/>
    <property type="project" value="UniProtKB-KW"/>
</dbReference>
<evidence type="ECO:0000256" key="2">
    <source>
        <dbReference type="ARBA" id="ARBA00022723"/>
    </source>
</evidence>
<dbReference type="OrthoDB" id="3064516at2759"/>
<protein>
    <submittedName>
        <fullName evidence="7">Peptidase M20</fullName>
    </submittedName>
</protein>
<dbReference type="Pfam" id="PF01546">
    <property type="entry name" value="Peptidase_M20"/>
    <property type="match status" value="1"/>
</dbReference>
<dbReference type="STRING" id="3076.A0A2P6TI18"/>
<evidence type="ECO:0000313" key="7">
    <source>
        <dbReference type="EMBL" id="PRW33919.1"/>
    </source>
</evidence>
<gene>
    <name evidence="7" type="ORF">C2E21_7485</name>
</gene>
<accession>A0A2P6TI18</accession>
<evidence type="ECO:0000256" key="1">
    <source>
        <dbReference type="ARBA" id="ARBA00022670"/>
    </source>
</evidence>
<keyword evidence="1" id="KW-0645">Protease</keyword>
<dbReference type="AlphaFoldDB" id="A0A2P6TI18"/>
<feature type="signal peptide" evidence="5">
    <location>
        <begin position="1"/>
        <end position="20"/>
    </location>
</feature>
<evidence type="ECO:0000256" key="4">
    <source>
        <dbReference type="SAM" id="MobiDB-lite"/>
    </source>
</evidence>
<evidence type="ECO:0000256" key="5">
    <source>
        <dbReference type="SAM" id="SignalP"/>
    </source>
</evidence>
<dbReference type="InterPro" id="IPR051458">
    <property type="entry name" value="Cyt/Met_Dipeptidase"/>
</dbReference>
<dbReference type="PANTHER" id="PTHR43270">
    <property type="entry name" value="BETA-ALA-HIS DIPEPTIDASE"/>
    <property type="match status" value="1"/>
</dbReference>
<dbReference type="SUPFAM" id="SSF53187">
    <property type="entry name" value="Zn-dependent exopeptidases"/>
    <property type="match status" value="1"/>
</dbReference>
<dbReference type="InterPro" id="IPR011650">
    <property type="entry name" value="Peptidase_M20_dimer"/>
</dbReference>
<keyword evidence="5" id="KW-0732">Signal</keyword>
<dbReference type="Proteomes" id="UP000239899">
    <property type="component" value="Unassembled WGS sequence"/>
</dbReference>
<evidence type="ECO:0000259" key="6">
    <source>
        <dbReference type="Pfam" id="PF07687"/>
    </source>
</evidence>